<evidence type="ECO:0000313" key="3">
    <source>
        <dbReference type="EMBL" id="OJZ73113.1"/>
    </source>
</evidence>
<dbReference type="GO" id="GO:0016740">
    <property type="term" value="F:transferase activity"/>
    <property type="evidence" value="ECO:0007669"/>
    <property type="project" value="UniProtKB-KW"/>
</dbReference>
<dbReference type="AlphaFoldDB" id="A0A1Q4HTY2"/>
<sequence length="814" mass="86430">MSTPLGDDLQHQVALPLSGTRVIDLTDGAAASSTRLLAELGADVVLVEPPEGLASRRAHPRHDRLGLPFLTAHANKRGVVLDLSTDQGRADLLSLVDGADIVVESLPPGTLDGLGAGPSVLRERNPALVVVSITAFGQTGPYRDWRGTEAVQMAMSSVLTRSGAPDREPLLPPGNFATEAGAVQAAYAALIAYYRALNTGQGDYVDCALHDMAVQGLDPGYGMAGTATMGRPISELPPGRPDARLLYPIFPCADGHIRLCMLAPKHWRAMFRWLGEPDEFADPSFEQLITRFMSWDKLRKVIAELFADKPRDHIVKQGIELGIPIASVNTPAEAATSDHATGRKSFVDAEVAPGLIGRMANGYLELGGKRAGFRFRAPTLGEHTDEVLGGVGGGVPAGSVSSPSPVPSLRPLEGLRVLDLGVIVVGAETGRLLADQGAEVIKVENRAFMDGARQADTPERVSHAFSVGNRNKLSLGLNLRDPRGAELMRGLIAKSDVLLTNFKPGTMESLGFDDNTLGELNPAIVVVESSAFGSSGPWSKRMGYGPLVRAAVGLTTLWRHPDAPEGFGDDMTVYPDHAAARVAVAAIIAALVARRRSGRGTKITVAQMETVFVQLCTDYLRQSLQPGTMTARGNVGEFDAPSGVYRCHGEDAYCAVTVDGDTDWLNLAAAIGRDDLAQRADLSTADGRLAHREELDRAVEQWALPLDPQDAAAQLQAAGVAAGAAAHVKDLLDDPQLAHRHALGQLRQPGWDEPLTVETGIALFDAIAPPPLNPAPTMAQDTRSVCHAVLKLSDTEIDQLAREGVLELSDEPTG</sequence>
<dbReference type="PANTHER" id="PTHR48228:SF6">
    <property type="entry name" value="L-CARNITINE COA-TRANSFERASE"/>
    <property type="match status" value="1"/>
</dbReference>
<dbReference type="RefSeq" id="WP_073875794.1">
    <property type="nucleotide sequence ID" value="NZ_MPNT01000012.1"/>
</dbReference>
<evidence type="ECO:0000313" key="4">
    <source>
        <dbReference type="Proteomes" id="UP000186438"/>
    </source>
</evidence>
<dbReference type="EMBL" id="MPNT01000012">
    <property type="protein sequence ID" value="OJZ73113.1"/>
    <property type="molecule type" value="Genomic_DNA"/>
</dbReference>
<organism evidence="3 4">
    <name type="scientific">Mycobacterium paraffinicum</name>
    <dbReference type="NCBI Taxonomy" id="53378"/>
    <lineage>
        <taxon>Bacteria</taxon>
        <taxon>Bacillati</taxon>
        <taxon>Actinomycetota</taxon>
        <taxon>Actinomycetes</taxon>
        <taxon>Mycobacteriales</taxon>
        <taxon>Mycobacteriaceae</taxon>
        <taxon>Mycobacterium</taxon>
    </lineage>
</organism>
<evidence type="ECO:0008006" key="5">
    <source>
        <dbReference type="Google" id="ProtNLM"/>
    </source>
</evidence>
<dbReference type="Gene3D" id="3.30.1540.10">
    <property type="entry name" value="formyl-coa transferase, domain 3"/>
    <property type="match status" value="2"/>
</dbReference>
<evidence type="ECO:0000256" key="1">
    <source>
        <dbReference type="ARBA" id="ARBA00008383"/>
    </source>
</evidence>
<protein>
    <recommendedName>
        <fullName evidence="5">CoA transferase</fullName>
    </recommendedName>
</protein>
<dbReference type="PANTHER" id="PTHR48228">
    <property type="entry name" value="SUCCINYL-COA--D-CITRAMALATE COA-TRANSFERASE"/>
    <property type="match status" value="1"/>
</dbReference>
<keyword evidence="2" id="KW-0808">Transferase</keyword>
<dbReference type="Gene3D" id="3.40.50.10540">
    <property type="entry name" value="Crotonobetainyl-coa:carnitine coa-transferase, domain 1"/>
    <property type="match status" value="2"/>
</dbReference>
<dbReference type="InterPro" id="IPR044855">
    <property type="entry name" value="CoA-Trfase_III_dom3_sf"/>
</dbReference>
<evidence type="ECO:0000256" key="2">
    <source>
        <dbReference type="ARBA" id="ARBA00022679"/>
    </source>
</evidence>
<comment type="caution">
    <text evidence="3">The sequence shown here is derived from an EMBL/GenBank/DDBJ whole genome shotgun (WGS) entry which is preliminary data.</text>
</comment>
<dbReference type="Proteomes" id="UP000186438">
    <property type="component" value="Unassembled WGS sequence"/>
</dbReference>
<dbReference type="InterPro" id="IPR050509">
    <property type="entry name" value="CoA-transferase_III"/>
</dbReference>
<reference evidence="3 4" key="1">
    <citation type="submission" date="2016-11" db="EMBL/GenBank/DDBJ databases">
        <title>Genome sequences of unsequenced Mycobacteria.</title>
        <authorList>
            <person name="Greninger A.L."/>
            <person name="Fang F."/>
            <person name="Jerome K.R."/>
        </authorList>
    </citation>
    <scope>NUCLEOTIDE SEQUENCE [LARGE SCALE GENOMIC DNA]</scope>
    <source>
        <strain evidence="3 4">M11</strain>
    </source>
</reference>
<dbReference type="InterPro" id="IPR023606">
    <property type="entry name" value="CoA-Trfase_III_dom_1_sf"/>
</dbReference>
<dbReference type="OrthoDB" id="9797653at2"/>
<dbReference type="InterPro" id="IPR003673">
    <property type="entry name" value="CoA-Trfase_fam_III"/>
</dbReference>
<dbReference type="STRING" id="53378.BRW65_14640"/>
<comment type="similarity">
    <text evidence="1">Belongs to the CoA-transferase III family.</text>
</comment>
<dbReference type="Pfam" id="PF02515">
    <property type="entry name" value="CoA_transf_3"/>
    <property type="match status" value="2"/>
</dbReference>
<proteinExistence type="inferred from homology"/>
<name>A0A1Q4HTY2_9MYCO</name>
<gene>
    <name evidence="3" type="ORF">BRW65_14640</name>
</gene>
<keyword evidence="4" id="KW-1185">Reference proteome</keyword>
<dbReference type="SUPFAM" id="SSF89796">
    <property type="entry name" value="CoA-transferase family III (CaiB/BaiF)"/>
    <property type="match status" value="2"/>
</dbReference>
<accession>A0A1Q4HTY2</accession>